<dbReference type="Proteomes" id="UP001184150">
    <property type="component" value="Unassembled WGS sequence"/>
</dbReference>
<keyword evidence="8" id="KW-1185">Reference proteome</keyword>
<comment type="caution">
    <text evidence="7">The sequence shown here is derived from an EMBL/GenBank/DDBJ whole genome shotgun (WGS) entry which is preliminary data.</text>
</comment>
<keyword evidence="1 4" id="KW-0560">Oxidoreductase</keyword>
<evidence type="ECO:0000313" key="8">
    <source>
        <dbReference type="Proteomes" id="UP001184150"/>
    </source>
</evidence>
<proteinExistence type="inferred from homology"/>
<evidence type="ECO:0000256" key="4">
    <source>
        <dbReference type="HAMAP-Rule" id="MF_01401"/>
    </source>
</evidence>
<accession>A0ABU1MK89</accession>
<dbReference type="InterPro" id="IPR036509">
    <property type="entry name" value="Met_Sox_Rdtase_MsrA_sf"/>
</dbReference>
<reference evidence="7 8" key="1">
    <citation type="submission" date="2023-07" db="EMBL/GenBank/DDBJ databases">
        <title>Sorghum-associated microbial communities from plants grown in Nebraska, USA.</title>
        <authorList>
            <person name="Schachtman D."/>
        </authorList>
    </citation>
    <scope>NUCLEOTIDE SEQUENCE [LARGE SCALE GENOMIC DNA]</scope>
    <source>
        <strain evidence="7 8">DS1027</strain>
    </source>
</reference>
<comment type="function">
    <text evidence="4">Has an important function as a repair enzyme for proteins that have been inactivated by oxidation. Catalyzes the reversible oxidation-reduction of methionine sulfoxide in proteins to methionine.</text>
</comment>
<organism evidence="7 8">
    <name type="scientific">Novosphingobium capsulatum</name>
    <dbReference type="NCBI Taxonomy" id="13688"/>
    <lineage>
        <taxon>Bacteria</taxon>
        <taxon>Pseudomonadati</taxon>
        <taxon>Pseudomonadota</taxon>
        <taxon>Alphaproteobacteria</taxon>
        <taxon>Sphingomonadales</taxon>
        <taxon>Sphingomonadaceae</taxon>
        <taxon>Novosphingobium</taxon>
    </lineage>
</organism>
<evidence type="ECO:0000256" key="5">
    <source>
        <dbReference type="SAM" id="SignalP"/>
    </source>
</evidence>
<keyword evidence="5" id="KW-0732">Signal</keyword>
<comment type="similarity">
    <text evidence="4">Belongs to the MsrA Met sulfoxide reductase family.</text>
</comment>
<comment type="catalytic activity">
    <reaction evidence="2 4">
        <text>L-methionyl-[protein] + [thioredoxin]-disulfide + H2O = L-methionyl-(S)-S-oxide-[protein] + [thioredoxin]-dithiol</text>
        <dbReference type="Rhea" id="RHEA:14217"/>
        <dbReference type="Rhea" id="RHEA-COMP:10698"/>
        <dbReference type="Rhea" id="RHEA-COMP:10700"/>
        <dbReference type="Rhea" id="RHEA-COMP:12313"/>
        <dbReference type="Rhea" id="RHEA-COMP:12315"/>
        <dbReference type="ChEBI" id="CHEBI:15377"/>
        <dbReference type="ChEBI" id="CHEBI:16044"/>
        <dbReference type="ChEBI" id="CHEBI:29950"/>
        <dbReference type="ChEBI" id="CHEBI:44120"/>
        <dbReference type="ChEBI" id="CHEBI:50058"/>
        <dbReference type="EC" id="1.8.4.11"/>
    </reaction>
</comment>
<feature type="domain" description="Peptide methionine sulphoxide reductase MsrA" evidence="6">
    <location>
        <begin position="52"/>
        <end position="204"/>
    </location>
</feature>
<dbReference type="RefSeq" id="WP_233250985.1">
    <property type="nucleotide sequence ID" value="NZ_JAVDRD010000003.1"/>
</dbReference>
<dbReference type="Gene3D" id="3.30.1060.10">
    <property type="entry name" value="Peptide methionine sulphoxide reductase MsrA"/>
    <property type="match status" value="1"/>
</dbReference>
<protein>
    <recommendedName>
        <fullName evidence="4">Peptide methionine sulfoxide reductase MsrA</fullName>
        <shortName evidence="4">Protein-methionine-S-oxide reductase</shortName>
        <ecNumber evidence="4">1.8.4.11</ecNumber>
    </recommendedName>
    <alternativeName>
        <fullName evidence="4">Peptide-methionine (S)-S-oxide reductase</fullName>
        <shortName evidence="4">Peptide Met(O) reductase</shortName>
    </alternativeName>
</protein>
<feature type="chain" id="PRO_5045212692" description="Peptide methionine sulfoxide reductase MsrA" evidence="5">
    <location>
        <begin position="32"/>
        <end position="231"/>
    </location>
</feature>
<dbReference type="PANTHER" id="PTHR43774">
    <property type="entry name" value="PEPTIDE METHIONINE SULFOXIDE REDUCTASE"/>
    <property type="match status" value="1"/>
</dbReference>
<feature type="active site" evidence="4">
    <location>
        <position position="59"/>
    </location>
</feature>
<evidence type="ECO:0000259" key="6">
    <source>
        <dbReference type="Pfam" id="PF01625"/>
    </source>
</evidence>
<dbReference type="PROSITE" id="PS51257">
    <property type="entry name" value="PROKAR_LIPOPROTEIN"/>
    <property type="match status" value="1"/>
</dbReference>
<dbReference type="NCBIfam" id="TIGR00401">
    <property type="entry name" value="msrA"/>
    <property type="match status" value="1"/>
</dbReference>
<dbReference type="HAMAP" id="MF_01401">
    <property type="entry name" value="MsrA"/>
    <property type="match status" value="1"/>
</dbReference>
<dbReference type="EC" id="1.8.4.11" evidence="4"/>
<sequence length="231" mass="25598">MSARRFLAWPGAAFPALLALALSACLQPAHADAPVKAPAAVIPAHETPGLKTAVFAGGCYWGMEAVFSHLVGVTSVVSGFEGGRAADADYETVSTGTTGHAESIRVTYDPARIRYDQLLQVFFGVASDPTQLDRQEPDVGPQYRNALVPIGPEQARVARAYVAQLKALKLWRQPIVTRIEPWRGFYPGPAEHQDFAFRNPRHPYILRWDVARVDALHRTFPQWWKPDFTQH</sequence>
<evidence type="ECO:0000256" key="3">
    <source>
        <dbReference type="ARBA" id="ARBA00048782"/>
    </source>
</evidence>
<evidence type="ECO:0000256" key="2">
    <source>
        <dbReference type="ARBA" id="ARBA00047806"/>
    </source>
</evidence>
<dbReference type="SUPFAM" id="SSF55068">
    <property type="entry name" value="Peptide methionine sulfoxide reductase"/>
    <property type="match status" value="1"/>
</dbReference>
<gene>
    <name evidence="4" type="primary">msrA</name>
    <name evidence="7" type="ORF">J2792_001597</name>
</gene>
<comment type="catalytic activity">
    <reaction evidence="3 4">
        <text>[thioredoxin]-disulfide + L-methionine + H2O = L-methionine (S)-S-oxide + [thioredoxin]-dithiol</text>
        <dbReference type="Rhea" id="RHEA:19993"/>
        <dbReference type="Rhea" id="RHEA-COMP:10698"/>
        <dbReference type="Rhea" id="RHEA-COMP:10700"/>
        <dbReference type="ChEBI" id="CHEBI:15377"/>
        <dbReference type="ChEBI" id="CHEBI:29950"/>
        <dbReference type="ChEBI" id="CHEBI:50058"/>
        <dbReference type="ChEBI" id="CHEBI:57844"/>
        <dbReference type="ChEBI" id="CHEBI:58772"/>
        <dbReference type="EC" id="1.8.4.11"/>
    </reaction>
</comment>
<dbReference type="Pfam" id="PF01625">
    <property type="entry name" value="PMSR"/>
    <property type="match status" value="1"/>
</dbReference>
<dbReference type="GO" id="GO:0008113">
    <property type="term" value="F:peptide-methionine (S)-S-oxide reductase activity"/>
    <property type="evidence" value="ECO:0007669"/>
    <property type="project" value="UniProtKB-EC"/>
</dbReference>
<feature type="signal peptide" evidence="5">
    <location>
        <begin position="1"/>
        <end position="31"/>
    </location>
</feature>
<name>A0ABU1MK89_9SPHN</name>
<dbReference type="PANTHER" id="PTHR43774:SF1">
    <property type="entry name" value="PEPTIDE METHIONINE SULFOXIDE REDUCTASE MSRA 2"/>
    <property type="match status" value="1"/>
</dbReference>
<evidence type="ECO:0000313" key="7">
    <source>
        <dbReference type="EMBL" id="MDR6510731.1"/>
    </source>
</evidence>
<dbReference type="InterPro" id="IPR002569">
    <property type="entry name" value="Met_Sox_Rdtase_MsrA_dom"/>
</dbReference>
<evidence type="ECO:0000256" key="1">
    <source>
        <dbReference type="ARBA" id="ARBA00023002"/>
    </source>
</evidence>
<dbReference type="EMBL" id="JAVDRD010000003">
    <property type="protein sequence ID" value="MDR6510731.1"/>
    <property type="molecule type" value="Genomic_DNA"/>
</dbReference>